<evidence type="ECO:0000256" key="6">
    <source>
        <dbReference type="HAMAP-Rule" id="MF_00922"/>
    </source>
</evidence>
<sequence>MRMIATLRRSLPRRASHAPHGAPRRAPRRAPYWALLLLPLLLPGCGLLGQWDGKSASLTTKPDGSTMGTPEELYAAGMDALKQEKPAQAVELFETVEREHPYSTWATNARLMTGYAEYSRNRYTEALTALDRFIQLHPAHRDIAYAYYLRGLCYYEQINDAQRDQTSSNTAITALQDVVNRFPNTPYARDARLKIDLARDHLAGHEMSIGRFYQQRGLYAAAIGRFRNVVDNYQTTNHVPEALHRLTEIYLAMGLTEEARKTASVLGHNYPGNPWYQDSYAMLVEGAPPAPGDERPGFFRRALNTIF</sequence>
<keyword evidence="7" id="KW-0802">TPR repeat</keyword>
<dbReference type="NCBIfam" id="TIGR03302">
    <property type="entry name" value="OM_YfiO"/>
    <property type="match status" value="1"/>
</dbReference>
<dbReference type="InterPro" id="IPR039565">
    <property type="entry name" value="BamD-like"/>
</dbReference>
<dbReference type="EMBL" id="LLWF02000079">
    <property type="protein sequence ID" value="ONH81987.1"/>
    <property type="molecule type" value="Genomic_DNA"/>
</dbReference>
<comment type="similarity">
    <text evidence="6">Belongs to the BamD family.</text>
</comment>
<dbReference type="STRING" id="207340.APZ41_017035"/>
<dbReference type="Pfam" id="PF13525">
    <property type="entry name" value="YfiO"/>
    <property type="match status" value="1"/>
</dbReference>
<keyword evidence="3" id="KW-0564">Palmitate</keyword>
<dbReference type="InterPro" id="IPR017689">
    <property type="entry name" value="BamD"/>
</dbReference>
<reference evidence="10" key="1">
    <citation type="submission" date="2016-12" db="EMBL/GenBank/DDBJ databases">
        <title>Draft genome sequence of Roseomonas mucosa strain AU37, isolated from a peripheral intravenous catheter.</title>
        <authorList>
            <person name="Choudhury M.A."/>
            <person name="Sidjabat H.E."/>
            <person name="Wailan A.M."/>
            <person name="Zhang L."/>
            <person name="Marsh N.M."/>
            <person name="Rickard C.M."/>
            <person name="Davies M."/>
            <person name="Mcmillan D.J."/>
        </authorList>
    </citation>
    <scope>NUCLEOTIDE SEQUENCE [LARGE SCALE GENOMIC DNA]</scope>
    <source>
        <strain evidence="10">AU37</strain>
    </source>
</reference>
<evidence type="ECO:0000256" key="3">
    <source>
        <dbReference type="ARBA" id="ARBA00023139"/>
    </source>
</evidence>
<keyword evidence="2 6" id="KW-0472">Membrane</keyword>
<feature type="region of interest" description="Disordered" evidence="8">
    <location>
        <begin position="1"/>
        <end position="25"/>
    </location>
</feature>
<dbReference type="OrthoDB" id="9804044at2"/>
<name>A0A1S8D2C4_9PROT</name>
<keyword evidence="11" id="KW-1185">Reference proteome</keyword>
<evidence type="ECO:0000256" key="7">
    <source>
        <dbReference type="PROSITE-ProRule" id="PRU00339"/>
    </source>
</evidence>
<dbReference type="InterPro" id="IPR019734">
    <property type="entry name" value="TPR_rpt"/>
</dbReference>
<keyword evidence="5" id="KW-0449">Lipoprotein</keyword>
<evidence type="ECO:0000256" key="1">
    <source>
        <dbReference type="ARBA" id="ARBA00022729"/>
    </source>
</evidence>
<evidence type="ECO:0000259" key="9">
    <source>
        <dbReference type="Pfam" id="PF13525"/>
    </source>
</evidence>
<evidence type="ECO:0000256" key="4">
    <source>
        <dbReference type="ARBA" id="ARBA00023237"/>
    </source>
</evidence>
<dbReference type="SUPFAM" id="SSF48452">
    <property type="entry name" value="TPR-like"/>
    <property type="match status" value="1"/>
</dbReference>
<dbReference type="GO" id="GO:1990063">
    <property type="term" value="C:Bam protein complex"/>
    <property type="evidence" value="ECO:0007669"/>
    <property type="project" value="TreeGrafter"/>
</dbReference>
<dbReference type="HAMAP" id="MF_00922">
    <property type="entry name" value="OM_assembly_BamD"/>
    <property type="match status" value="1"/>
</dbReference>
<evidence type="ECO:0000256" key="5">
    <source>
        <dbReference type="ARBA" id="ARBA00023288"/>
    </source>
</evidence>
<keyword evidence="1 6" id="KW-0732">Signal</keyword>
<dbReference type="PANTHER" id="PTHR37423:SF1">
    <property type="entry name" value="OUTER MEMBRANE PROTEIN ASSEMBLY FACTOR BAMD"/>
    <property type="match status" value="1"/>
</dbReference>
<evidence type="ECO:0000256" key="8">
    <source>
        <dbReference type="SAM" id="MobiDB-lite"/>
    </source>
</evidence>
<accession>A0A1S8D2C4</accession>
<evidence type="ECO:0000313" key="11">
    <source>
        <dbReference type="Proteomes" id="UP000054844"/>
    </source>
</evidence>
<dbReference type="InterPro" id="IPR011990">
    <property type="entry name" value="TPR-like_helical_dom_sf"/>
</dbReference>
<dbReference type="CDD" id="cd15830">
    <property type="entry name" value="BamD"/>
    <property type="match status" value="1"/>
</dbReference>
<feature type="domain" description="Outer membrane lipoprotein BamD-like" evidence="9">
    <location>
        <begin position="69"/>
        <end position="263"/>
    </location>
</feature>
<comment type="subunit">
    <text evidence="6">Part of the Bam complex.</text>
</comment>
<dbReference type="Proteomes" id="UP000054844">
    <property type="component" value="Unassembled WGS sequence"/>
</dbReference>
<comment type="caution">
    <text evidence="10">The sequence shown here is derived from an EMBL/GenBank/DDBJ whole genome shotgun (WGS) entry which is preliminary data.</text>
</comment>
<organism evidence="10 11">
    <name type="scientific">Roseomonas mucosa</name>
    <dbReference type="NCBI Taxonomy" id="207340"/>
    <lineage>
        <taxon>Bacteria</taxon>
        <taxon>Pseudomonadati</taxon>
        <taxon>Pseudomonadota</taxon>
        <taxon>Alphaproteobacteria</taxon>
        <taxon>Acetobacterales</taxon>
        <taxon>Roseomonadaceae</taxon>
        <taxon>Roseomonas</taxon>
    </lineage>
</organism>
<dbReference type="PANTHER" id="PTHR37423">
    <property type="entry name" value="SOLUBLE LYTIC MUREIN TRANSGLYCOSYLASE-RELATED"/>
    <property type="match status" value="1"/>
</dbReference>
<comment type="function">
    <text evidence="6">Part of the outer membrane protein assembly complex, which is involved in assembly and insertion of beta-barrel proteins into the outer membrane.</text>
</comment>
<protein>
    <recommendedName>
        <fullName evidence="6">Outer membrane protein assembly factor BamD</fullName>
    </recommendedName>
</protein>
<dbReference type="PROSITE" id="PS50005">
    <property type="entry name" value="TPR"/>
    <property type="match status" value="1"/>
</dbReference>
<dbReference type="Gene3D" id="1.25.40.10">
    <property type="entry name" value="Tetratricopeptide repeat domain"/>
    <property type="match status" value="1"/>
</dbReference>
<feature type="repeat" description="TPR" evidence="7">
    <location>
        <begin position="107"/>
        <end position="140"/>
    </location>
</feature>
<evidence type="ECO:0000313" key="10">
    <source>
        <dbReference type="EMBL" id="ONH81987.1"/>
    </source>
</evidence>
<dbReference type="GO" id="GO:0051205">
    <property type="term" value="P:protein insertion into membrane"/>
    <property type="evidence" value="ECO:0007669"/>
    <property type="project" value="UniProtKB-UniRule"/>
</dbReference>
<comment type="subcellular location">
    <subcellularLocation>
        <location evidence="6">Cell outer membrane</location>
    </subcellularLocation>
</comment>
<keyword evidence="4 6" id="KW-0998">Cell outer membrane</keyword>
<evidence type="ECO:0000256" key="2">
    <source>
        <dbReference type="ARBA" id="ARBA00023136"/>
    </source>
</evidence>
<dbReference type="GO" id="GO:0043165">
    <property type="term" value="P:Gram-negative-bacterium-type cell outer membrane assembly"/>
    <property type="evidence" value="ECO:0007669"/>
    <property type="project" value="UniProtKB-UniRule"/>
</dbReference>
<gene>
    <name evidence="6" type="primary">bamD</name>
    <name evidence="10" type="ORF">APZ41_017035</name>
</gene>
<feature type="compositionally biased region" description="Basic residues" evidence="8">
    <location>
        <begin position="10"/>
        <end position="25"/>
    </location>
</feature>
<proteinExistence type="inferred from homology"/>
<dbReference type="AlphaFoldDB" id="A0A1S8D2C4"/>
<dbReference type="RefSeq" id="WP_058389951.1">
    <property type="nucleotide sequence ID" value="NZ_CP025061.1"/>
</dbReference>